<proteinExistence type="predicted"/>
<dbReference type="PROSITE" id="PS50893">
    <property type="entry name" value="ABC_TRANSPORTER_2"/>
    <property type="match status" value="1"/>
</dbReference>
<evidence type="ECO:0000256" key="1">
    <source>
        <dbReference type="ARBA" id="ARBA00022448"/>
    </source>
</evidence>
<reference evidence="5 6" key="1">
    <citation type="submission" date="2018-06" db="EMBL/GenBank/DDBJ databases">
        <title>Paenibacillus montanisoli sp. nov., isolated from mountain area soil.</title>
        <authorList>
            <person name="Wu M."/>
        </authorList>
    </citation>
    <scope>NUCLEOTIDE SEQUENCE [LARGE SCALE GENOMIC DNA]</scope>
    <source>
        <strain evidence="5 6">RA17</strain>
    </source>
</reference>
<feature type="domain" description="ABC transporter" evidence="4">
    <location>
        <begin position="22"/>
        <end position="255"/>
    </location>
</feature>
<evidence type="ECO:0000256" key="3">
    <source>
        <dbReference type="ARBA" id="ARBA00022840"/>
    </source>
</evidence>
<keyword evidence="2" id="KW-0547">Nucleotide-binding</keyword>
<dbReference type="AlphaFoldDB" id="A0A328U5Y5"/>
<dbReference type="Gene3D" id="3.40.50.300">
    <property type="entry name" value="P-loop containing nucleotide triphosphate hydrolases"/>
    <property type="match status" value="1"/>
</dbReference>
<evidence type="ECO:0000313" key="5">
    <source>
        <dbReference type="EMBL" id="RAP77979.1"/>
    </source>
</evidence>
<dbReference type="InterPro" id="IPR050763">
    <property type="entry name" value="ABC_transporter_ATP-binding"/>
</dbReference>
<dbReference type="EMBL" id="QLUW01000001">
    <property type="protein sequence ID" value="RAP77979.1"/>
    <property type="molecule type" value="Genomic_DNA"/>
</dbReference>
<dbReference type="PANTHER" id="PTHR42711:SF4">
    <property type="entry name" value="ABC TRANSPORTER RELATED"/>
    <property type="match status" value="1"/>
</dbReference>
<keyword evidence="3" id="KW-0067">ATP-binding</keyword>
<dbReference type="RefSeq" id="WP_112881103.1">
    <property type="nucleotide sequence ID" value="NZ_QLUW01000001.1"/>
</dbReference>
<dbReference type="Proteomes" id="UP000249260">
    <property type="component" value="Unassembled WGS sequence"/>
</dbReference>
<protein>
    <submittedName>
        <fullName evidence="5">ABC transporter</fullName>
    </submittedName>
</protein>
<dbReference type="InterPro" id="IPR003439">
    <property type="entry name" value="ABC_transporter-like_ATP-bd"/>
</dbReference>
<evidence type="ECO:0000313" key="6">
    <source>
        <dbReference type="Proteomes" id="UP000249260"/>
    </source>
</evidence>
<keyword evidence="6" id="KW-1185">Reference proteome</keyword>
<dbReference type="SMART" id="SM00382">
    <property type="entry name" value="AAA"/>
    <property type="match status" value="1"/>
</dbReference>
<keyword evidence="1" id="KW-0813">Transport</keyword>
<dbReference type="InterPro" id="IPR027417">
    <property type="entry name" value="P-loop_NTPase"/>
</dbReference>
<dbReference type="CDD" id="cd03267">
    <property type="entry name" value="ABC_NatA_like"/>
    <property type="match status" value="1"/>
</dbReference>
<dbReference type="Pfam" id="PF00005">
    <property type="entry name" value="ABC_tran"/>
    <property type="match status" value="1"/>
</dbReference>
<name>A0A328U5Y5_9BACL</name>
<comment type="caution">
    <text evidence="5">The sequence shown here is derived from an EMBL/GenBank/DDBJ whole genome shotgun (WGS) entry which is preliminary data.</text>
</comment>
<dbReference type="InterPro" id="IPR003593">
    <property type="entry name" value="AAA+_ATPase"/>
</dbReference>
<dbReference type="GO" id="GO:0005524">
    <property type="term" value="F:ATP binding"/>
    <property type="evidence" value="ECO:0007669"/>
    <property type="project" value="UniProtKB-KW"/>
</dbReference>
<dbReference type="SUPFAM" id="SSF52540">
    <property type="entry name" value="P-loop containing nucleoside triphosphate hydrolases"/>
    <property type="match status" value="1"/>
</dbReference>
<accession>A0A328U5Y5</accession>
<organism evidence="5 6">
    <name type="scientific">Paenibacillus montanisoli</name>
    <dbReference type="NCBI Taxonomy" id="2081970"/>
    <lineage>
        <taxon>Bacteria</taxon>
        <taxon>Bacillati</taxon>
        <taxon>Bacillota</taxon>
        <taxon>Bacilli</taxon>
        <taxon>Bacillales</taxon>
        <taxon>Paenibacillaceae</taxon>
        <taxon>Paenibacillus</taxon>
    </lineage>
</organism>
<sequence length="344" mass="38113">MIDVQGLTKIYQVHVRKPGFAASLRSLWHREYREVRAVDGIDFHIPEGQIVGFLGPNGAGKTTTMKLLTGLLHPTAGQIRVGGFIPFQQQNAFKKRVSLVMGQKSQLIWDIPASETFLIHKEVYEIAPADYQERIDYFTDMLNLAAVIDKPVRQLSLGERMKCELVAALLHRPDLVFLDEPTIGLDVNMQEAMRRFIEAYNRDYKATILLTSHYMADVSALCDRVLVINHGKLLYDGAINSLIDRFSPYKRIALVLGDPVAAETVQAAVHSGGGRLVSYAYPQLEVEAPREEVTGLSAKLLTSLPVVDLTIEDPSLESVIGMAYANTDEPQPAEAASEPKEIGV</sequence>
<dbReference type="GO" id="GO:0016887">
    <property type="term" value="F:ATP hydrolysis activity"/>
    <property type="evidence" value="ECO:0007669"/>
    <property type="project" value="InterPro"/>
</dbReference>
<gene>
    <name evidence="5" type="ORF">DL346_05880</name>
</gene>
<evidence type="ECO:0000256" key="2">
    <source>
        <dbReference type="ARBA" id="ARBA00022741"/>
    </source>
</evidence>
<evidence type="ECO:0000259" key="4">
    <source>
        <dbReference type="PROSITE" id="PS50893"/>
    </source>
</evidence>
<dbReference type="OrthoDB" id="9804819at2"/>
<dbReference type="PANTHER" id="PTHR42711">
    <property type="entry name" value="ABC TRANSPORTER ATP-BINDING PROTEIN"/>
    <property type="match status" value="1"/>
</dbReference>